<comment type="function">
    <text evidence="3">Required for the function of coenzyme Q in the respiratory chain. May serve as a chaperone or may be involved in the transport of Q6 from its site of synthesis to the catalytic sites of the respiratory complexes.</text>
</comment>
<evidence type="ECO:0000256" key="1">
    <source>
        <dbReference type="ARBA" id="ARBA00006885"/>
    </source>
</evidence>
<dbReference type="Gramene" id="arahy.Tifrunner.gnm2.ann2.Ah08g045400.1">
    <property type="protein sequence ID" value="arahy.Tifrunner.gnm2.ann2.Ah08g045400.1-CDS"/>
    <property type="gene ID" value="arahy.Tifrunner.gnm2.ann2.Ah08g045400"/>
</dbReference>
<dbReference type="GO" id="GO:0005739">
    <property type="term" value="C:mitochondrion"/>
    <property type="evidence" value="ECO:0007669"/>
    <property type="project" value="TreeGrafter"/>
</dbReference>
<dbReference type="CDD" id="cd07813">
    <property type="entry name" value="COQ10p_like"/>
    <property type="match status" value="1"/>
</dbReference>
<keyword evidence="6" id="KW-1185">Reference proteome</keyword>
<organism evidence="5 6">
    <name type="scientific">Arachis hypogaea</name>
    <name type="common">Peanut</name>
    <dbReference type="NCBI Taxonomy" id="3818"/>
    <lineage>
        <taxon>Eukaryota</taxon>
        <taxon>Viridiplantae</taxon>
        <taxon>Streptophyta</taxon>
        <taxon>Embryophyta</taxon>
        <taxon>Tracheophyta</taxon>
        <taxon>Spermatophyta</taxon>
        <taxon>Magnoliopsida</taxon>
        <taxon>eudicotyledons</taxon>
        <taxon>Gunneridae</taxon>
        <taxon>Pentapetalae</taxon>
        <taxon>rosids</taxon>
        <taxon>fabids</taxon>
        <taxon>Fabales</taxon>
        <taxon>Fabaceae</taxon>
        <taxon>Papilionoideae</taxon>
        <taxon>50 kb inversion clade</taxon>
        <taxon>dalbergioids sensu lato</taxon>
        <taxon>Dalbergieae</taxon>
        <taxon>Pterocarpus clade</taxon>
        <taxon>Arachis</taxon>
    </lineage>
</organism>
<dbReference type="EMBL" id="SDMP01000008">
    <property type="protein sequence ID" value="RYR41512.1"/>
    <property type="molecule type" value="Genomic_DNA"/>
</dbReference>
<protein>
    <recommendedName>
        <fullName evidence="4">Coenzyme Q-binding protein COQ10 START domain-containing protein</fullName>
    </recommendedName>
</protein>
<sequence>MKPPPVDVAVLWTHYGTTHVKVLISPIFTAFSISFNSSFTFLILNNSSFSVSSRPLPQIPQMKKNNFKIKEKTAMCSPTTDLLLPPQQIQGSVSTAEWTDEKHSMFLNSMEASFVHQLYDFKQTFASITRLNESHDLKTNPWIQHYGSSHKLGAPHAPIVHAEMSDQNFADEEAEEQQKENNKRDLTSVHRHHRTLAAVAAPLAGSFDSCSRASPLSSVCAWLLRLPPPVSAPAVRVCCCSSSVVVSARLSRTAGVSSFVFLVAGVSRPFLGASSPAAEATRGAVASFVAFRGVVAVDRDRWFHFGFPIPICHPPVLNLSFLSPIISQLKRKMLAFLSTAKALRSLASCRSGVAQLIRRSSSHKFEGCRCLTSIAGGATSQIQSLGCHVGGSPFTGALSNINAALQTRHFLGCGDGEEGVLSKIYEEKRVLGYSPEQLFDVVAAVEFYHGFVPWCQRSEILRHYPDGSFDAELEIGFKFLVESYVSHVELERPKRIKTTVSQSTLFDHLINIWEFNPGPVPGTCNLYFLVDFKFQSPLYRQIASMFFKEVASRMVGSFTERCRLIYGPEVRVHERSYGERA</sequence>
<evidence type="ECO:0000259" key="4">
    <source>
        <dbReference type="Pfam" id="PF03364"/>
    </source>
</evidence>
<comment type="similarity">
    <text evidence="1">Belongs to the COQ10 family.</text>
</comment>
<feature type="domain" description="Coenzyme Q-binding protein COQ10 START" evidence="4">
    <location>
        <begin position="432"/>
        <end position="558"/>
    </location>
</feature>
<comment type="subunit">
    <text evidence="2">Interacts with coenzyme Q.</text>
</comment>
<name>A0A445BS85_ARAHY</name>
<dbReference type="Proteomes" id="UP000289738">
    <property type="component" value="Chromosome A08"/>
</dbReference>
<reference evidence="5 6" key="1">
    <citation type="submission" date="2019-01" db="EMBL/GenBank/DDBJ databases">
        <title>Sequencing of cultivated peanut Arachis hypogaea provides insights into genome evolution and oil improvement.</title>
        <authorList>
            <person name="Chen X."/>
        </authorList>
    </citation>
    <scope>NUCLEOTIDE SEQUENCE [LARGE SCALE GENOMIC DNA]</scope>
    <source>
        <strain evidence="6">cv. Fuhuasheng</strain>
        <tissue evidence="5">Leaves</tissue>
    </source>
</reference>
<gene>
    <name evidence="5" type="ORF">Ahy_A08g037913</name>
</gene>
<accession>A0A445BS85</accession>
<evidence type="ECO:0000313" key="6">
    <source>
        <dbReference type="Proteomes" id="UP000289738"/>
    </source>
</evidence>
<dbReference type="PANTHER" id="PTHR12901:SF10">
    <property type="entry name" value="COENZYME Q-BINDING PROTEIN COQ10, MITOCHONDRIAL"/>
    <property type="match status" value="1"/>
</dbReference>
<dbReference type="GO" id="GO:0048039">
    <property type="term" value="F:ubiquinone binding"/>
    <property type="evidence" value="ECO:0007669"/>
    <property type="project" value="InterPro"/>
</dbReference>
<dbReference type="InterPro" id="IPR044996">
    <property type="entry name" value="COQ10-like"/>
</dbReference>
<evidence type="ECO:0000313" key="5">
    <source>
        <dbReference type="EMBL" id="RYR41512.1"/>
    </source>
</evidence>
<dbReference type="PANTHER" id="PTHR12901">
    <property type="entry name" value="SPERM PROTEIN HOMOLOG"/>
    <property type="match status" value="1"/>
</dbReference>
<proteinExistence type="inferred from homology"/>
<evidence type="ECO:0000256" key="2">
    <source>
        <dbReference type="ARBA" id="ARBA00011814"/>
    </source>
</evidence>
<comment type="caution">
    <text evidence="5">The sequence shown here is derived from an EMBL/GenBank/DDBJ whole genome shotgun (WGS) entry which is preliminary data.</text>
</comment>
<dbReference type="SMR" id="A0A445BS85"/>
<evidence type="ECO:0000256" key="3">
    <source>
        <dbReference type="ARBA" id="ARBA00024947"/>
    </source>
</evidence>
<dbReference type="AlphaFoldDB" id="A0A445BS85"/>
<dbReference type="Pfam" id="PF03364">
    <property type="entry name" value="Polyketide_cyc"/>
    <property type="match status" value="1"/>
</dbReference>
<dbReference type="STRING" id="3818.A0A445BS85"/>
<dbReference type="SUPFAM" id="SSF55961">
    <property type="entry name" value="Bet v1-like"/>
    <property type="match status" value="1"/>
</dbReference>
<dbReference type="Gene3D" id="3.30.530.20">
    <property type="match status" value="1"/>
</dbReference>
<dbReference type="InterPro" id="IPR005031">
    <property type="entry name" value="COQ10_START"/>
</dbReference>
<dbReference type="InterPro" id="IPR023393">
    <property type="entry name" value="START-like_dom_sf"/>
</dbReference>
<dbReference type="GO" id="GO:0045333">
    <property type="term" value="P:cellular respiration"/>
    <property type="evidence" value="ECO:0007669"/>
    <property type="project" value="InterPro"/>
</dbReference>